<dbReference type="InterPro" id="IPR011990">
    <property type="entry name" value="TPR-like_helical_dom_sf"/>
</dbReference>
<evidence type="ECO:0000313" key="3">
    <source>
        <dbReference type="Proteomes" id="UP001585080"/>
    </source>
</evidence>
<feature type="compositionally biased region" description="Basic and acidic residues" evidence="1">
    <location>
        <begin position="208"/>
        <end position="218"/>
    </location>
</feature>
<dbReference type="Gene3D" id="1.25.40.10">
    <property type="entry name" value="Tetratricopeptide repeat domain"/>
    <property type="match status" value="1"/>
</dbReference>
<dbReference type="Proteomes" id="UP001585080">
    <property type="component" value="Unassembled WGS sequence"/>
</dbReference>
<keyword evidence="3" id="KW-1185">Reference proteome</keyword>
<comment type="caution">
    <text evidence="2">The sequence shown here is derived from an EMBL/GenBank/DDBJ whole genome shotgun (WGS) entry which is preliminary data.</text>
</comment>
<feature type="region of interest" description="Disordered" evidence="1">
    <location>
        <begin position="1"/>
        <end position="23"/>
    </location>
</feature>
<dbReference type="EMBL" id="JAYMRP010000033">
    <property type="protein sequence ID" value="MFB8776621.1"/>
    <property type="molecule type" value="Genomic_DNA"/>
</dbReference>
<organism evidence="2 3">
    <name type="scientific">Streptomyces broussonetiae</name>
    <dbReference type="NCBI Taxonomy" id="2686304"/>
    <lineage>
        <taxon>Bacteria</taxon>
        <taxon>Bacillati</taxon>
        <taxon>Actinomycetota</taxon>
        <taxon>Actinomycetes</taxon>
        <taxon>Kitasatosporales</taxon>
        <taxon>Streptomycetaceae</taxon>
        <taxon>Streptomyces</taxon>
    </lineage>
</organism>
<proteinExistence type="predicted"/>
<evidence type="ECO:0000313" key="2">
    <source>
        <dbReference type="EMBL" id="MFB8776621.1"/>
    </source>
</evidence>
<feature type="compositionally biased region" description="Basic and acidic residues" evidence="1">
    <location>
        <begin position="146"/>
        <end position="156"/>
    </location>
</feature>
<dbReference type="RefSeq" id="WP_376735150.1">
    <property type="nucleotide sequence ID" value="NZ_JAYMRP010000033.1"/>
</dbReference>
<accession>A0ABV5EID9</accession>
<evidence type="ECO:0008006" key="4">
    <source>
        <dbReference type="Google" id="ProtNLM"/>
    </source>
</evidence>
<name>A0ABV5EID9_9ACTN</name>
<reference evidence="2 3" key="1">
    <citation type="submission" date="2024-01" db="EMBL/GenBank/DDBJ databases">
        <title>Genome mining of biosynthetic gene clusters to explore secondary metabolites of Streptomyces sp.</title>
        <authorList>
            <person name="Baig A."/>
            <person name="Ajitkumar Shintre N."/>
            <person name="Kumar H."/>
            <person name="Anbarasu A."/>
            <person name="Ramaiah S."/>
        </authorList>
    </citation>
    <scope>NUCLEOTIDE SEQUENCE [LARGE SCALE GENOMIC DNA]</scope>
    <source>
        <strain evidence="2 3">A57</strain>
    </source>
</reference>
<protein>
    <recommendedName>
        <fullName evidence="4">Tetratricopeptide repeat protein</fullName>
    </recommendedName>
</protein>
<sequence length="218" mass="22337">MTSKAHRAPEDWRCAGRGPGRHRGPRSLLLALAARSGEGDLDEAVALARRVVADTPPDDPDLSRSLSNLAYVLNLRYGSTGATDDRAEAVDVLRSAARTGTGAADVRLHAARDWGRLAALAGDAAAAAQAFALGVKLLPVATPRRLERPDAQRRPAEAAGRASDAAGMSSGLPDADPRAGPALRGTARRARPAGPSFAATAGHPAADGGERAGARTPP</sequence>
<evidence type="ECO:0000256" key="1">
    <source>
        <dbReference type="SAM" id="MobiDB-lite"/>
    </source>
</evidence>
<feature type="compositionally biased region" description="Low complexity" evidence="1">
    <location>
        <begin position="157"/>
        <end position="171"/>
    </location>
</feature>
<feature type="region of interest" description="Disordered" evidence="1">
    <location>
        <begin position="146"/>
        <end position="218"/>
    </location>
</feature>
<gene>
    <name evidence="2" type="ORF">VSS16_28430</name>
</gene>